<feature type="region of interest" description="Disordered" evidence="1">
    <location>
        <begin position="30"/>
        <end position="50"/>
    </location>
</feature>
<sequence length="94" mass="10512">MGGPLYSAAERDFTFKSGGWSFRQLPLSSDTPHRDISQSSIYRGQPERPNETMWEVTTDMGICFEVKVALSWDDINRSHENASCLILAPSAKTS</sequence>
<evidence type="ECO:0000313" key="2">
    <source>
        <dbReference type="EMBL" id="GJN89356.1"/>
    </source>
</evidence>
<proteinExistence type="predicted"/>
<accession>A0AAV5G9S8</accession>
<dbReference type="Proteomes" id="UP001342314">
    <property type="component" value="Unassembled WGS sequence"/>
</dbReference>
<reference evidence="2 3" key="1">
    <citation type="submission" date="2021-12" db="EMBL/GenBank/DDBJ databases">
        <title>High titer production of polyol ester of fatty acids by Rhodotorula paludigena BS15 towards product separation-free biomass refinery.</title>
        <authorList>
            <person name="Mano J."/>
            <person name="Ono H."/>
            <person name="Tanaka T."/>
            <person name="Naito K."/>
            <person name="Sushida H."/>
            <person name="Ike M."/>
            <person name="Tokuyasu K."/>
            <person name="Kitaoka M."/>
        </authorList>
    </citation>
    <scope>NUCLEOTIDE SEQUENCE [LARGE SCALE GENOMIC DNA]</scope>
    <source>
        <strain evidence="2 3">BS15</strain>
    </source>
</reference>
<comment type="caution">
    <text evidence="2">The sequence shown here is derived from an EMBL/GenBank/DDBJ whole genome shotgun (WGS) entry which is preliminary data.</text>
</comment>
<evidence type="ECO:0000313" key="3">
    <source>
        <dbReference type="Proteomes" id="UP001342314"/>
    </source>
</evidence>
<gene>
    <name evidence="2" type="ORF">Rhopal_002336-T1</name>
</gene>
<organism evidence="2 3">
    <name type="scientific">Rhodotorula paludigena</name>
    <dbReference type="NCBI Taxonomy" id="86838"/>
    <lineage>
        <taxon>Eukaryota</taxon>
        <taxon>Fungi</taxon>
        <taxon>Dikarya</taxon>
        <taxon>Basidiomycota</taxon>
        <taxon>Pucciniomycotina</taxon>
        <taxon>Microbotryomycetes</taxon>
        <taxon>Sporidiobolales</taxon>
        <taxon>Sporidiobolaceae</taxon>
        <taxon>Rhodotorula</taxon>
    </lineage>
</organism>
<dbReference type="AlphaFoldDB" id="A0AAV5G9S8"/>
<protein>
    <submittedName>
        <fullName evidence="2">Uncharacterized protein</fullName>
    </submittedName>
</protein>
<dbReference type="EMBL" id="BQKY01000004">
    <property type="protein sequence ID" value="GJN89356.1"/>
    <property type="molecule type" value="Genomic_DNA"/>
</dbReference>
<evidence type="ECO:0000256" key="1">
    <source>
        <dbReference type="SAM" id="MobiDB-lite"/>
    </source>
</evidence>
<keyword evidence="3" id="KW-1185">Reference proteome</keyword>
<name>A0AAV5G9S8_9BASI</name>